<dbReference type="Pfam" id="PF18144">
    <property type="entry name" value="SMODS"/>
    <property type="match status" value="1"/>
</dbReference>
<feature type="compositionally biased region" description="Polar residues" evidence="2">
    <location>
        <begin position="144"/>
        <end position="154"/>
    </location>
</feature>
<organism evidence="3 4">
    <name type="scientific">Alloscardovia theropitheci</name>
    <dbReference type="NCBI Taxonomy" id="2496842"/>
    <lineage>
        <taxon>Bacteria</taxon>
        <taxon>Bacillati</taxon>
        <taxon>Actinomycetota</taxon>
        <taxon>Actinomycetes</taxon>
        <taxon>Bifidobacteriales</taxon>
        <taxon>Bifidobacteriaceae</taxon>
        <taxon>Alloscardovia</taxon>
    </lineage>
</organism>
<gene>
    <name evidence="3" type="ORF">EJ419_05570</name>
</gene>
<comment type="caution">
    <text evidence="3">The sequence shown here is derived from an EMBL/GenBank/DDBJ whole genome shotgun (WGS) entry which is preliminary data.</text>
</comment>
<dbReference type="Gene3D" id="3.30.460.10">
    <property type="entry name" value="Beta Polymerase, domain 2"/>
    <property type="match status" value="1"/>
</dbReference>
<protein>
    <submittedName>
        <fullName evidence="3">Nucleotidyltransferase</fullName>
    </submittedName>
</protein>
<sequence>MVLQVSKNENIIDLETRQLISKRYKTITRAVNREFWNITSDTSHSLYVGSYGRGTAVNTSDIDILLELPQYELIHYNSLRGNKQSKLLQAVKEAVQTPYPYTDIRADGQVIKVQFTDGMKLELLPAFKGGSLYRNSYTYPDSNMGGNWKSTNPQREQDAMKEKNKTSNGLLFDTCKHIRMIRDEYYTSYHLSGIVIDTFVYNNIGDWQWATEPSNSIQSSRRYEQELLEKFNSNTLNSRYYSTWYAPGSGQRVDTNSSIETLKKILELINQE</sequence>
<proteinExistence type="predicted"/>
<dbReference type="InterPro" id="IPR043519">
    <property type="entry name" value="NT_sf"/>
</dbReference>
<evidence type="ECO:0000256" key="1">
    <source>
        <dbReference type="ARBA" id="ARBA00023118"/>
    </source>
</evidence>
<dbReference type="RefSeq" id="WP_131284457.1">
    <property type="nucleotide sequence ID" value="NZ_RXLP01000021.1"/>
</dbReference>
<reference evidence="3 4" key="1">
    <citation type="submission" date="2018-12" db="EMBL/GenBank/DDBJ databases">
        <title>Alloscrdovia theropitheci sp. nov: a novel taxon from the feces of the bleeding-herat monkey (Theropithecus geleda).</title>
        <authorList>
            <person name="Modesto M."/>
        </authorList>
    </citation>
    <scope>NUCLEOTIDE SEQUENCE [LARGE SCALE GENOMIC DNA]</scope>
    <source>
        <strain evidence="3 4">GLDI4/2</strain>
    </source>
</reference>
<evidence type="ECO:0000256" key="2">
    <source>
        <dbReference type="SAM" id="MobiDB-lite"/>
    </source>
</evidence>
<dbReference type="CDD" id="cd05400">
    <property type="entry name" value="NT_2-5OAS_ClassI-CCAase"/>
    <property type="match status" value="1"/>
</dbReference>
<dbReference type="Proteomes" id="UP000291289">
    <property type="component" value="Unassembled WGS sequence"/>
</dbReference>
<accession>A0A4R0QX51</accession>
<feature type="region of interest" description="Disordered" evidence="2">
    <location>
        <begin position="144"/>
        <end position="163"/>
    </location>
</feature>
<keyword evidence="1" id="KW-0051">Antiviral defense</keyword>
<dbReference type="OrthoDB" id="3328101at2"/>
<keyword evidence="3" id="KW-0808">Transferase</keyword>
<dbReference type="GO" id="GO:0051607">
    <property type="term" value="P:defense response to virus"/>
    <property type="evidence" value="ECO:0007669"/>
    <property type="project" value="UniProtKB-KW"/>
</dbReference>
<evidence type="ECO:0000313" key="3">
    <source>
        <dbReference type="EMBL" id="TCD54120.1"/>
    </source>
</evidence>
<keyword evidence="4" id="KW-1185">Reference proteome</keyword>
<dbReference type="InterPro" id="IPR006116">
    <property type="entry name" value="NT_2-5OAS_ClassI-CCAase"/>
</dbReference>
<dbReference type="GO" id="GO:0016779">
    <property type="term" value="F:nucleotidyltransferase activity"/>
    <property type="evidence" value="ECO:0007669"/>
    <property type="project" value="InterPro"/>
</dbReference>
<evidence type="ECO:0000313" key="4">
    <source>
        <dbReference type="Proteomes" id="UP000291289"/>
    </source>
</evidence>
<dbReference type="SUPFAM" id="SSF81301">
    <property type="entry name" value="Nucleotidyltransferase"/>
    <property type="match status" value="1"/>
</dbReference>
<dbReference type="AlphaFoldDB" id="A0A4R0QX51"/>
<name>A0A4R0QX51_9BIFI</name>
<dbReference type="EMBL" id="RXLP01000021">
    <property type="protein sequence ID" value="TCD54120.1"/>
    <property type="molecule type" value="Genomic_DNA"/>
</dbReference>